<accession>A0A9K3HGC6</accession>
<keyword evidence="1" id="KW-0472">Membrane</keyword>
<name>A0A9K3HGC6_HELAN</name>
<keyword evidence="2" id="KW-0560">Oxidoreductase</keyword>
<reference evidence="2" key="1">
    <citation type="journal article" date="2017" name="Nature">
        <title>The sunflower genome provides insights into oil metabolism, flowering and Asterid evolution.</title>
        <authorList>
            <person name="Badouin H."/>
            <person name="Gouzy J."/>
            <person name="Grassa C.J."/>
            <person name="Murat F."/>
            <person name="Staton S.E."/>
            <person name="Cottret L."/>
            <person name="Lelandais-Briere C."/>
            <person name="Owens G.L."/>
            <person name="Carrere S."/>
            <person name="Mayjonade B."/>
            <person name="Legrand L."/>
            <person name="Gill N."/>
            <person name="Kane N.C."/>
            <person name="Bowers J.E."/>
            <person name="Hubner S."/>
            <person name="Bellec A."/>
            <person name="Berard A."/>
            <person name="Berges H."/>
            <person name="Blanchet N."/>
            <person name="Boniface M.C."/>
            <person name="Brunel D."/>
            <person name="Catrice O."/>
            <person name="Chaidir N."/>
            <person name="Claudel C."/>
            <person name="Donnadieu C."/>
            <person name="Faraut T."/>
            <person name="Fievet G."/>
            <person name="Helmstetter N."/>
            <person name="King M."/>
            <person name="Knapp S.J."/>
            <person name="Lai Z."/>
            <person name="Le Paslier M.C."/>
            <person name="Lippi Y."/>
            <person name="Lorenzon L."/>
            <person name="Mandel J.R."/>
            <person name="Marage G."/>
            <person name="Marchand G."/>
            <person name="Marquand E."/>
            <person name="Bret-Mestries E."/>
            <person name="Morien E."/>
            <person name="Nambeesan S."/>
            <person name="Nguyen T."/>
            <person name="Pegot-Espagnet P."/>
            <person name="Pouilly N."/>
            <person name="Raftis F."/>
            <person name="Sallet E."/>
            <person name="Schiex T."/>
            <person name="Thomas J."/>
            <person name="Vandecasteele C."/>
            <person name="Vares D."/>
            <person name="Vear F."/>
            <person name="Vautrin S."/>
            <person name="Crespi M."/>
            <person name="Mangin B."/>
            <person name="Burke J.M."/>
            <person name="Salse J."/>
            <person name="Munos S."/>
            <person name="Vincourt P."/>
            <person name="Rieseberg L.H."/>
            <person name="Langlade N.B."/>
        </authorList>
    </citation>
    <scope>NUCLEOTIDE SEQUENCE</scope>
    <source>
        <tissue evidence="2">Leaves</tissue>
    </source>
</reference>
<sequence length="108" mass="12613">MEITTVSCVVGVASISIFLYFIWRILNWLWFKPKKIEKFLNDQGLKGTPYKILYGDLKEMVQMMNEAKSKPMTLTHDIAPRASPFFHKSLTTLGMKLWVFSLYLLSYL</sequence>
<reference evidence="2" key="2">
    <citation type="submission" date="2020-06" db="EMBL/GenBank/DDBJ databases">
        <title>Helianthus annuus Genome sequencing and assembly Release 2.</title>
        <authorList>
            <person name="Gouzy J."/>
            <person name="Langlade N."/>
            <person name="Munos S."/>
        </authorList>
    </citation>
    <scope>NUCLEOTIDE SEQUENCE</scope>
    <source>
        <tissue evidence="2">Leaves</tissue>
    </source>
</reference>
<dbReference type="Gramene" id="mRNA:HanXRQr2_Chr12g0539671">
    <property type="protein sequence ID" value="CDS:HanXRQr2_Chr12g0539671.1"/>
    <property type="gene ID" value="HanXRQr2_Chr12g0539671"/>
</dbReference>
<proteinExistence type="predicted"/>
<dbReference type="EC" id="1.14.19.62" evidence="2"/>
<evidence type="ECO:0000256" key="1">
    <source>
        <dbReference type="SAM" id="Phobius"/>
    </source>
</evidence>
<feature type="transmembrane region" description="Helical" evidence="1">
    <location>
        <begin position="12"/>
        <end position="31"/>
    </location>
</feature>
<dbReference type="EMBL" id="MNCJ02000327">
    <property type="protein sequence ID" value="KAF5777775.1"/>
    <property type="molecule type" value="Genomic_DNA"/>
</dbReference>
<organism evidence="2 3">
    <name type="scientific">Helianthus annuus</name>
    <name type="common">Common sunflower</name>
    <dbReference type="NCBI Taxonomy" id="4232"/>
    <lineage>
        <taxon>Eukaryota</taxon>
        <taxon>Viridiplantae</taxon>
        <taxon>Streptophyta</taxon>
        <taxon>Embryophyta</taxon>
        <taxon>Tracheophyta</taxon>
        <taxon>Spermatophyta</taxon>
        <taxon>Magnoliopsida</taxon>
        <taxon>eudicotyledons</taxon>
        <taxon>Gunneridae</taxon>
        <taxon>Pentapetalae</taxon>
        <taxon>asterids</taxon>
        <taxon>campanulids</taxon>
        <taxon>Asterales</taxon>
        <taxon>Asteraceae</taxon>
        <taxon>Asteroideae</taxon>
        <taxon>Heliantheae alliance</taxon>
        <taxon>Heliantheae</taxon>
        <taxon>Helianthus</taxon>
    </lineage>
</organism>
<dbReference type="AlphaFoldDB" id="A0A9K3HGC6"/>
<keyword evidence="1" id="KW-0812">Transmembrane</keyword>
<keyword evidence="3" id="KW-1185">Reference proteome</keyword>
<dbReference type="Proteomes" id="UP000215914">
    <property type="component" value="Unassembled WGS sequence"/>
</dbReference>
<protein>
    <submittedName>
        <fullName evidence="2">Secologanin synthase</fullName>
        <ecNumber evidence="2">1.14.19.62</ecNumber>
    </submittedName>
</protein>
<comment type="caution">
    <text evidence="2">The sequence shown here is derived from an EMBL/GenBank/DDBJ whole genome shotgun (WGS) entry which is preliminary data.</text>
</comment>
<evidence type="ECO:0000313" key="3">
    <source>
        <dbReference type="Proteomes" id="UP000215914"/>
    </source>
</evidence>
<evidence type="ECO:0000313" key="2">
    <source>
        <dbReference type="EMBL" id="KAF5777775.1"/>
    </source>
</evidence>
<keyword evidence="1" id="KW-1133">Transmembrane helix</keyword>
<dbReference type="GO" id="GO:0050616">
    <property type="term" value="F:secologanin synthase activity"/>
    <property type="evidence" value="ECO:0007669"/>
    <property type="project" value="UniProtKB-EC"/>
</dbReference>
<gene>
    <name evidence="2" type="ORF">HanXRQr2_Chr12g0539671</name>
</gene>